<protein>
    <submittedName>
        <fullName evidence="2">Uncharacterized protein</fullName>
    </submittedName>
</protein>
<evidence type="ECO:0000313" key="3">
    <source>
        <dbReference type="Proteomes" id="UP001252270"/>
    </source>
</evidence>
<keyword evidence="1" id="KW-0732">Signal</keyword>
<reference evidence="2 3" key="1">
    <citation type="submission" date="2023-04" db="EMBL/GenBank/DDBJ databases">
        <title>A long-awaited taxogenomic arrangement of the family Halomonadaceae.</title>
        <authorList>
            <person name="De La Haba R."/>
            <person name="Chuvochina M."/>
            <person name="Wittouck S."/>
            <person name="Arahal D.R."/>
            <person name="Sanchez-Porro C."/>
            <person name="Hugenholtz P."/>
            <person name="Ventosa A."/>
        </authorList>
    </citation>
    <scope>NUCLEOTIDE SEQUENCE [LARGE SCALE GENOMIC DNA]</scope>
    <source>
        <strain evidence="2 3">DSM 17332</strain>
    </source>
</reference>
<proteinExistence type="predicted"/>
<dbReference type="EMBL" id="JARWAL010000006">
    <property type="protein sequence ID" value="MDR5892747.1"/>
    <property type="molecule type" value="Genomic_DNA"/>
</dbReference>
<feature type="signal peptide" evidence="1">
    <location>
        <begin position="1"/>
        <end position="25"/>
    </location>
</feature>
<keyword evidence="3" id="KW-1185">Reference proteome</keyword>
<name>A0ABU1GL40_9GAMM</name>
<evidence type="ECO:0000313" key="2">
    <source>
        <dbReference type="EMBL" id="MDR5892747.1"/>
    </source>
</evidence>
<sequence>MGSLNRRLGIAALGTALLLPMTALAQDEVVEQIELGLELYQEEDYGGAITELEFAINDIRKLMSGRIAATFPEAPAGWSADEVASAGGGGAAAMLGGGGSMLERQYRQDDGNGQLEASMMIDNPMVQGMAAMFNNPALVAAQPNTERIRLGRESAIVKWEPNRSRAEVTLLLDGRILMQVKGQNLESQDAAVELMRGWDLDAVREQAAR</sequence>
<evidence type="ECO:0000256" key="1">
    <source>
        <dbReference type="SAM" id="SignalP"/>
    </source>
</evidence>
<dbReference type="Proteomes" id="UP001252270">
    <property type="component" value="Unassembled WGS sequence"/>
</dbReference>
<accession>A0ABU1GL40</accession>
<gene>
    <name evidence="2" type="ORF">QC820_07940</name>
</gene>
<feature type="chain" id="PRO_5045803202" evidence="1">
    <location>
        <begin position="26"/>
        <end position="209"/>
    </location>
</feature>
<dbReference type="RefSeq" id="WP_309636469.1">
    <property type="nucleotide sequence ID" value="NZ_JARWAL010000006.1"/>
</dbReference>
<comment type="caution">
    <text evidence="2">The sequence shown here is derived from an EMBL/GenBank/DDBJ whole genome shotgun (WGS) entry which is preliminary data.</text>
</comment>
<organism evidence="2 3">
    <name type="scientific">Halomonas mongoliensis</name>
    <dbReference type="NCBI Taxonomy" id="321265"/>
    <lineage>
        <taxon>Bacteria</taxon>
        <taxon>Pseudomonadati</taxon>
        <taxon>Pseudomonadota</taxon>
        <taxon>Gammaproteobacteria</taxon>
        <taxon>Oceanospirillales</taxon>
        <taxon>Halomonadaceae</taxon>
        <taxon>Halomonas</taxon>
    </lineage>
</organism>